<reference evidence="1 2" key="1">
    <citation type="journal article" date="2018" name="Nat. Ecol. Evol.">
        <title>Shark genomes provide insights into elasmobranch evolution and the origin of vertebrates.</title>
        <authorList>
            <person name="Hara Y"/>
            <person name="Yamaguchi K"/>
            <person name="Onimaru K"/>
            <person name="Kadota M"/>
            <person name="Koyanagi M"/>
            <person name="Keeley SD"/>
            <person name="Tatsumi K"/>
            <person name="Tanaka K"/>
            <person name="Motone F"/>
            <person name="Kageyama Y"/>
            <person name="Nozu R"/>
            <person name="Adachi N"/>
            <person name="Nishimura O"/>
            <person name="Nakagawa R"/>
            <person name="Tanegashima C"/>
            <person name="Kiyatake I"/>
            <person name="Matsumoto R"/>
            <person name="Murakumo K"/>
            <person name="Nishida K"/>
            <person name="Terakita A"/>
            <person name="Kuratani S"/>
            <person name="Sato K"/>
            <person name="Hyodo S Kuraku.S."/>
        </authorList>
    </citation>
    <scope>NUCLEOTIDE SEQUENCE [LARGE SCALE GENOMIC DNA]</scope>
</reference>
<sequence>MSRVTERKGEPPSIEQWYWDPSLSTFTFSRPEESTCHGPIYNPDDIADLRSTLNAIWPNLKCSNDMLWYVSKLAVIVLPGQQ</sequence>
<comment type="caution">
    <text evidence="1">The sequence shown here is derived from an EMBL/GenBank/DDBJ whole genome shotgun (WGS) entry which is preliminary data.</text>
</comment>
<dbReference type="EMBL" id="BEZZ01006466">
    <property type="protein sequence ID" value="GCC16500.1"/>
    <property type="molecule type" value="Genomic_DNA"/>
</dbReference>
<dbReference type="AlphaFoldDB" id="A0A401REB7"/>
<protein>
    <submittedName>
        <fullName evidence="1">Uncharacterized protein</fullName>
    </submittedName>
</protein>
<evidence type="ECO:0000313" key="1">
    <source>
        <dbReference type="EMBL" id="GCC16500.1"/>
    </source>
</evidence>
<gene>
    <name evidence="1" type="ORF">chiPu_0022220</name>
</gene>
<name>A0A401REB7_CHIPU</name>
<keyword evidence="2" id="KW-1185">Reference proteome</keyword>
<accession>A0A401REB7</accession>
<organism evidence="1 2">
    <name type="scientific">Chiloscyllium punctatum</name>
    <name type="common">Brownbanded bambooshark</name>
    <name type="synonym">Hemiscyllium punctatum</name>
    <dbReference type="NCBI Taxonomy" id="137246"/>
    <lineage>
        <taxon>Eukaryota</taxon>
        <taxon>Metazoa</taxon>
        <taxon>Chordata</taxon>
        <taxon>Craniata</taxon>
        <taxon>Vertebrata</taxon>
        <taxon>Chondrichthyes</taxon>
        <taxon>Elasmobranchii</taxon>
        <taxon>Galeomorphii</taxon>
        <taxon>Galeoidea</taxon>
        <taxon>Orectolobiformes</taxon>
        <taxon>Hemiscylliidae</taxon>
        <taxon>Chiloscyllium</taxon>
    </lineage>
</organism>
<proteinExistence type="predicted"/>
<evidence type="ECO:0000313" key="2">
    <source>
        <dbReference type="Proteomes" id="UP000287033"/>
    </source>
</evidence>
<dbReference type="Proteomes" id="UP000287033">
    <property type="component" value="Unassembled WGS sequence"/>
</dbReference>